<evidence type="ECO:0000313" key="4">
    <source>
        <dbReference type="Proteomes" id="UP000077701"/>
    </source>
</evidence>
<dbReference type="Proteomes" id="UP000077701">
    <property type="component" value="Unassembled WGS sequence"/>
</dbReference>
<sequence>MTGAVRRQEVIDTVKRDFVLIPGLWAGAWIWDRVTGLLRGLGHRVRPVTLSGLAPGEGDPVGTGPADHVDDVVRVLKDGGLRDAVLVAHCYGGVVAGQVADREPGLVAHTVFVEAFLPHDGRSVLHAFPERVRAEELRLIAESGGLWPPPHVSEVAEGQDLSAEDARRLAGRLVGHPGRTVSEPVTLRSPLSARRATYVVCARDHFGERLPPDVEAMRGAPAWSFRTLDTGHWPMLSAPAELVAVLTEVAAEAPGETPGAVAGAPSGDPVASGEAPGAVAGTPGDPVVSGRAARPAAEER</sequence>
<comment type="caution">
    <text evidence="3">The sequence shown here is derived from an EMBL/GenBank/DDBJ whole genome shotgun (WGS) entry which is preliminary data.</text>
</comment>
<proteinExistence type="predicted"/>
<keyword evidence="4" id="KW-1185">Reference proteome</keyword>
<dbReference type="InterPro" id="IPR000073">
    <property type="entry name" value="AB_hydrolase_1"/>
</dbReference>
<reference evidence="4" key="2">
    <citation type="submission" date="2016-04" db="EMBL/GenBank/DDBJ databases">
        <title>Planomonospora sphaerica JCM9374 whole genome shotgun sequence.</title>
        <authorList>
            <person name="Suzuki T."/>
            <person name="Dohra H."/>
            <person name="Kodani S."/>
        </authorList>
    </citation>
    <scope>NUCLEOTIDE SEQUENCE [LARGE SCALE GENOMIC DNA]</scope>
    <source>
        <strain evidence="4">JCM 9374</strain>
    </source>
</reference>
<name>A0A161LHI6_9ACTN</name>
<dbReference type="STRING" id="161355.PS9374_02827"/>
<evidence type="ECO:0000313" key="3">
    <source>
        <dbReference type="EMBL" id="GAT67174.1"/>
    </source>
</evidence>
<dbReference type="AlphaFoldDB" id="A0A161LHI6"/>
<dbReference type="PANTHER" id="PTHR37017">
    <property type="entry name" value="AB HYDROLASE-1 DOMAIN-CONTAINING PROTEIN-RELATED"/>
    <property type="match status" value="1"/>
</dbReference>
<dbReference type="Gene3D" id="3.40.50.1820">
    <property type="entry name" value="alpha/beta hydrolase"/>
    <property type="match status" value="1"/>
</dbReference>
<dbReference type="EMBL" id="BDCX01000006">
    <property type="protein sequence ID" value="GAT67174.1"/>
    <property type="molecule type" value="Genomic_DNA"/>
</dbReference>
<evidence type="ECO:0000256" key="1">
    <source>
        <dbReference type="SAM" id="MobiDB-lite"/>
    </source>
</evidence>
<dbReference type="InterPro" id="IPR052897">
    <property type="entry name" value="Sec-Metab_Biosynth_Hydrolase"/>
</dbReference>
<dbReference type="OrthoDB" id="9773549at2"/>
<dbReference type="InterPro" id="IPR029058">
    <property type="entry name" value="AB_hydrolase_fold"/>
</dbReference>
<dbReference type="GO" id="GO:0003824">
    <property type="term" value="F:catalytic activity"/>
    <property type="evidence" value="ECO:0007669"/>
    <property type="project" value="UniProtKB-ARBA"/>
</dbReference>
<dbReference type="SUPFAM" id="SSF53474">
    <property type="entry name" value="alpha/beta-Hydrolases"/>
    <property type="match status" value="1"/>
</dbReference>
<dbReference type="PANTHER" id="PTHR37017:SF11">
    <property type="entry name" value="ESTERASE_LIPASE_THIOESTERASE DOMAIN-CONTAINING PROTEIN"/>
    <property type="match status" value="1"/>
</dbReference>
<accession>A0A161LHI6</accession>
<organism evidence="3 4">
    <name type="scientific">Planomonospora sphaerica</name>
    <dbReference type="NCBI Taxonomy" id="161355"/>
    <lineage>
        <taxon>Bacteria</taxon>
        <taxon>Bacillati</taxon>
        <taxon>Actinomycetota</taxon>
        <taxon>Actinomycetes</taxon>
        <taxon>Streptosporangiales</taxon>
        <taxon>Streptosporangiaceae</taxon>
        <taxon>Planomonospora</taxon>
    </lineage>
</organism>
<reference evidence="3 4" key="1">
    <citation type="journal article" date="2016" name="Genome Announc.">
        <title>Draft Genome Sequence of Planomonospora sphaerica JCM9374, a Rare Actinomycete.</title>
        <authorList>
            <person name="Dohra H."/>
            <person name="Suzuki T."/>
            <person name="Inoue Y."/>
            <person name="Kodani S."/>
        </authorList>
    </citation>
    <scope>NUCLEOTIDE SEQUENCE [LARGE SCALE GENOMIC DNA]</scope>
    <source>
        <strain evidence="3 4">JCM 9374</strain>
    </source>
</reference>
<protein>
    <submittedName>
        <fullName evidence="3">Esterase</fullName>
    </submittedName>
</protein>
<feature type="domain" description="AB hydrolase-1" evidence="2">
    <location>
        <begin position="18"/>
        <end position="244"/>
    </location>
</feature>
<dbReference type="Pfam" id="PF12697">
    <property type="entry name" value="Abhydrolase_6"/>
    <property type="match status" value="1"/>
</dbReference>
<feature type="region of interest" description="Disordered" evidence="1">
    <location>
        <begin position="255"/>
        <end position="300"/>
    </location>
</feature>
<evidence type="ECO:0000259" key="2">
    <source>
        <dbReference type="Pfam" id="PF12697"/>
    </source>
</evidence>
<gene>
    <name evidence="3" type="ORF">PS9374_02827</name>
</gene>